<proteinExistence type="predicted"/>
<name>A0A4R0HM74_9ACTN</name>
<dbReference type="OrthoDB" id="3831051at2"/>
<feature type="region of interest" description="Disordered" evidence="1">
    <location>
        <begin position="345"/>
        <end position="384"/>
    </location>
</feature>
<comment type="caution">
    <text evidence="2">The sequence shown here is derived from an EMBL/GenBank/DDBJ whole genome shotgun (WGS) entry which is preliminary data.</text>
</comment>
<dbReference type="EMBL" id="SJJZ01000001">
    <property type="protein sequence ID" value="TCC10282.1"/>
    <property type="molecule type" value="Genomic_DNA"/>
</dbReference>
<dbReference type="Gene3D" id="6.10.140.1430">
    <property type="match status" value="1"/>
</dbReference>
<evidence type="ECO:0000313" key="3">
    <source>
        <dbReference type="Proteomes" id="UP000292346"/>
    </source>
</evidence>
<protein>
    <submittedName>
        <fullName evidence="2">Uncharacterized protein</fullName>
    </submittedName>
</protein>
<sequence>MTTPSEGRPGWEQGSWGQSMDWLSNLSAEQQQNLQAFVGMTPDQRQAATAFVNLDDRQQANLMRAANSDPLKDRVSNAIRGAVARVHLTYDRTQERLSEMATSLAAQGRQYRDAAVGGVRDARDTVVQGARDARDTVVQGARDTRDTVVQGARDTRDAVVQGARNVGDRATELGQQAVGAYETGRERVVDAAQRGQVRLDQAWQSGADRVGEMRDSVVQGARGARDTVVQGARDGRDAVVGAGRDAMAAGRNAAAKAGRWFEGKFNNAMVKAESSLASYNAGRHDPELGANTVSPKDRTEMAQKFSAAMSAPTLEERNQIIQGMAQSSQAQVDAQNSALRALGGVAPAGGAIPQGQATQTQQPTEQTASTNLQKNTDNKGIGGR</sequence>
<dbReference type="RefSeq" id="WP_131334699.1">
    <property type="nucleotide sequence ID" value="NZ_SJJZ01000001.1"/>
</dbReference>
<reference evidence="2 3" key="1">
    <citation type="submission" date="2019-02" db="EMBL/GenBank/DDBJ databases">
        <title>Kribbella capetownensis sp. nov. and Kribbella speibonae sp. nov., isolated from soil.</title>
        <authorList>
            <person name="Curtis S.M."/>
            <person name="Norton I."/>
            <person name="Everest G.J."/>
            <person name="Meyers P.R."/>
        </authorList>
    </citation>
    <scope>NUCLEOTIDE SEQUENCE [LARGE SCALE GENOMIC DNA]</scope>
    <source>
        <strain evidence="2 3">KCTC 29219</strain>
    </source>
</reference>
<keyword evidence="3" id="KW-1185">Reference proteome</keyword>
<evidence type="ECO:0000313" key="2">
    <source>
        <dbReference type="EMBL" id="TCC10282.1"/>
    </source>
</evidence>
<accession>A0A4R0HM74</accession>
<feature type="compositionally biased region" description="Low complexity" evidence="1">
    <location>
        <begin position="345"/>
        <end position="370"/>
    </location>
</feature>
<evidence type="ECO:0000256" key="1">
    <source>
        <dbReference type="SAM" id="MobiDB-lite"/>
    </source>
</evidence>
<dbReference type="Proteomes" id="UP000292346">
    <property type="component" value="Unassembled WGS sequence"/>
</dbReference>
<dbReference type="AlphaFoldDB" id="A0A4R0HM74"/>
<gene>
    <name evidence="2" type="ORF">E0H45_02850</name>
</gene>
<organism evidence="2 3">
    <name type="scientific">Kribbella soli</name>
    <dbReference type="NCBI Taxonomy" id="1124743"/>
    <lineage>
        <taxon>Bacteria</taxon>
        <taxon>Bacillati</taxon>
        <taxon>Actinomycetota</taxon>
        <taxon>Actinomycetes</taxon>
        <taxon>Propionibacteriales</taxon>
        <taxon>Kribbellaceae</taxon>
        <taxon>Kribbella</taxon>
    </lineage>
</organism>